<comment type="caution">
    <text evidence="10">The sequence shown here is derived from an EMBL/GenBank/DDBJ whole genome shotgun (WGS) entry which is preliminary data.</text>
</comment>
<keyword evidence="3" id="KW-0963">Cytoplasm</keyword>
<dbReference type="InterPro" id="IPR013874">
    <property type="entry name" value="Cdc37_Hsp90-bd"/>
</dbReference>
<dbReference type="SUPFAM" id="SSF101391">
    <property type="entry name" value="Hsp90 co-chaperone CDC37"/>
    <property type="match status" value="1"/>
</dbReference>
<dbReference type="AlphaFoldDB" id="A0A409Y0Z3"/>
<evidence type="ECO:0000256" key="2">
    <source>
        <dbReference type="ARBA" id="ARBA00006222"/>
    </source>
</evidence>
<feature type="region of interest" description="Disordered" evidence="6">
    <location>
        <begin position="212"/>
        <end position="278"/>
    </location>
</feature>
<organism evidence="10 11">
    <name type="scientific">Gymnopilus dilepis</name>
    <dbReference type="NCBI Taxonomy" id="231916"/>
    <lineage>
        <taxon>Eukaryota</taxon>
        <taxon>Fungi</taxon>
        <taxon>Dikarya</taxon>
        <taxon>Basidiomycota</taxon>
        <taxon>Agaricomycotina</taxon>
        <taxon>Agaricomycetes</taxon>
        <taxon>Agaricomycetidae</taxon>
        <taxon>Agaricales</taxon>
        <taxon>Agaricineae</taxon>
        <taxon>Hymenogastraceae</taxon>
        <taxon>Gymnopilus</taxon>
    </lineage>
</organism>
<dbReference type="FunCoup" id="A0A409Y0Z3">
    <property type="interactions" value="415"/>
</dbReference>
<feature type="domain" description="Cdc37 Hsp90 binding" evidence="8">
    <location>
        <begin position="215"/>
        <end position="400"/>
    </location>
</feature>
<feature type="domain" description="Cdc37 N-terminal" evidence="9">
    <location>
        <begin position="2"/>
        <end position="216"/>
    </location>
</feature>
<dbReference type="GO" id="GO:0051082">
    <property type="term" value="F:unfolded protein binding"/>
    <property type="evidence" value="ECO:0007669"/>
    <property type="project" value="TreeGrafter"/>
</dbReference>
<evidence type="ECO:0000256" key="3">
    <source>
        <dbReference type="ARBA" id="ARBA00022490"/>
    </source>
</evidence>
<dbReference type="InterPro" id="IPR013873">
    <property type="entry name" value="Cdc37_C"/>
</dbReference>
<dbReference type="PANTHER" id="PTHR12800">
    <property type="entry name" value="CDC37-RELATED"/>
    <property type="match status" value="1"/>
</dbReference>
<evidence type="ECO:0000256" key="1">
    <source>
        <dbReference type="ARBA" id="ARBA00004496"/>
    </source>
</evidence>
<comment type="subcellular location">
    <subcellularLocation>
        <location evidence="1">Cytoplasm</location>
    </subcellularLocation>
</comment>
<proteinExistence type="inferred from homology"/>
<keyword evidence="4" id="KW-0143">Chaperone</keyword>
<protein>
    <recommendedName>
        <fullName evidence="5">Hsp90 chaperone protein kinase-targeting subunit</fullName>
    </recommendedName>
</protein>
<dbReference type="GO" id="GO:0006457">
    <property type="term" value="P:protein folding"/>
    <property type="evidence" value="ECO:0007669"/>
    <property type="project" value="TreeGrafter"/>
</dbReference>
<evidence type="ECO:0000256" key="4">
    <source>
        <dbReference type="ARBA" id="ARBA00023186"/>
    </source>
</evidence>
<dbReference type="Pfam" id="PF08564">
    <property type="entry name" value="CDC37_C"/>
    <property type="match status" value="1"/>
</dbReference>
<dbReference type="GO" id="GO:0031072">
    <property type="term" value="F:heat shock protein binding"/>
    <property type="evidence" value="ECO:0007669"/>
    <property type="project" value="TreeGrafter"/>
</dbReference>
<keyword evidence="11" id="KW-1185">Reference proteome</keyword>
<evidence type="ECO:0000259" key="8">
    <source>
        <dbReference type="SMART" id="SM01070"/>
    </source>
</evidence>
<dbReference type="GO" id="GO:0019901">
    <property type="term" value="F:protein kinase binding"/>
    <property type="evidence" value="ECO:0007669"/>
    <property type="project" value="InterPro"/>
</dbReference>
<dbReference type="Pfam" id="PF03234">
    <property type="entry name" value="CDC37_N"/>
    <property type="match status" value="1"/>
</dbReference>
<dbReference type="Gene3D" id="1.20.58.610">
    <property type="entry name" value="Cdc37, Hsp90 binding domain"/>
    <property type="match status" value="1"/>
</dbReference>
<dbReference type="SMART" id="SM01071">
    <property type="entry name" value="CDC37_N"/>
    <property type="match status" value="1"/>
</dbReference>
<dbReference type="GO" id="GO:0050821">
    <property type="term" value="P:protein stabilization"/>
    <property type="evidence" value="ECO:0007669"/>
    <property type="project" value="TreeGrafter"/>
</dbReference>
<dbReference type="Pfam" id="PF08565">
    <property type="entry name" value="CDC37_M"/>
    <property type="match status" value="1"/>
</dbReference>
<dbReference type="OrthoDB" id="440202at2759"/>
<evidence type="ECO:0000256" key="6">
    <source>
        <dbReference type="SAM" id="MobiDB-lite"/>
    </source>
</evidence>
<dbReference type="Proteomes" id="UP000284706">
    <property type="component" value="Unassembled WGS sequence"/>
</dbReference>
<dbReference type="SMART" id="SM01069">
    <property type="entry name" value="CDC37_C"/>
    <property type="match status" value="1"/>
</dbReference>
<reference evidence="10 11" key="1">
    <citation type="journal article" date="2018" name="Evol. Lett.">
        <title>Horizontal gene cluster transfer increased hallucinogenic mushroom diversity.</title>
        <authorList>
            <person name="Reynolds H.T."/>
            <person name="Vijayakumar V."/>
            <person name="Gluck-Thaler E."/>
            <person name="Korotkin H.B."/>
            <person name="Matheny P.B."/>
            <person name="Slot J.C."/>
        </authorList>
    </citation>
    <scope>NUCLEOTIDE SEQUENCE [LARGE SCALE GENOMIC DNA]</scope>
    <source>
        <strain evidence="10 11">SRW20</strain>
    </source>
</reference>
<dbReference type="InParanoid" id="A0A409Y0Z3"/>
<evidence type="ECO:0000313" key="10">
    <source>
        <dbReference type="EMBL" id="PPQ96677.1"/>
    </source>
</evidence>
<dbReference type="InterPro" id="IPR004918">
    <property type="entry name" value="Cdc37"/>
</dbReference>
<dbReference type="InterPro" id="IPR038189">
    <property type="entry name" value="Cdc37_Hsp90-bd_sf"/>
</dbReference>
<feature type="domain" description="Cdc37 C-terminal" evidence="7">
    <location>
        <begin position="414"/>
        <end position="510"/>
    </location>
</feature>
<dbReference type="SMART" id="SM01070">
    <property type="entry name" value="CDC37_M"/>
    <property type="match status" value="1"/>
</dbReference>
<feature type="compositionally biased region" description="Acidic residues" evidence="6">
    <location>
        <begin position="265"/>
        <end position="278"/>
    </location>
</feature>
<evidence type="ECO:0000259" key="7">
    <source>
        <dbReference type="SMART" id="SM01069"/>
    </source>
</evidence>
<dbReference type="EMBL" id="NHYE01001336">
    <property type="protein sequence ID" value="PPQ96677.1"/>
    <property type="molecule type" value="Genomic_DNA"/>
</dbReference>
<dbReference type="PANTHER" id="PTHR12800:SF4">
    <property type="entry name" value="HSP90 CO-CHAPERONE CDC37"/>
    <property type="match status" value="1"/>
</dbReference>
<evidence type="ECO:0000256" key="5">
    <source>
        <dbReference type="ARBA" id="ARBA00031396"/>
    </source>
</evidence>
<feature type="compositionally biased region" description="Pro residues" evidence="6">
    <location>
        <begin position="219"/>
        <end position="229"/>
    </location>
</feature>
<evidence type="ECO:0000313" key="11">
    <source>
        <dbReference type="Proteomes" id="UP000284706"/>
    </source>
</evidence>
<dbReference type="InterPro" id="IPR013855">
    <property type="entry name" value="Cdc37_N_dom"/>
</dbReference>
<comment type="similarity">
    <text evidence="2">Belongs to the CDC37 family.</text>
</comment>
<gene>
    <name evidence="10" type="ORF">CVT26_010306</name>
</gene>
<sequence length="511" mass="57072">MPLNYSKWDQLEVSEFYVYYLINAECLDLTIQLSDDSDIEGHPNVDKKSLIRWKQRDIHEKREARKHKIQTLEAQIACNKVLLPRITEIANTLANPSSGTPATTYFNNLVEQLTANPSRDCPPGNDPNKLEHTYDGMLLSLLKMVSEKAKERVKETGIPESEKDERLAKELAAEMAMHVKQLTETIERDQKEMEAEIAEQKKHITMDDLHEGFSSKYVPPIPAPAPVPTTKPEKKKATTKTTETSFEVLNPKGVEASTSSAPSEPGEDDDNEPEDELPELTPSLEAFSKLPIGDYEKSFEFIQQHRDVYVPGASDALLVAAFTAETEGKSKYAKQCVHQSLLIQYCEKLGRDGVGLFFKKMITGDKRAIKVFVDDVENTYQHIVNRVKITQEEARQGREQIQLVPENPNQTISFNVPDGPPPEDLVLEGPGTEGLDVEEVRRALQFRWDVFSGFPPELQEALKSGGLDAVNKVLGDMEVPEAEAVVNNLDLAGILNFAEGGIRDETGKGQS</sequence>
<accession>A0A409Y0Z3</accession>
<dbReference type="STRING" id="231916.A0A409Y0Z3"/>
<dbReference type="GO" id="GO:0005737">
    <property type="term" value="C:cytoplasm"/>
    <property type="evidence" value="ECO:0007669"/>
    <property type="project" value="UniProtKB-SubCell"/>
</dbReference>
<dbReference type="GO" id="GO:0051087">
    <property type="term" value="F:protein-folding chaperone binding"/>
    <property type="evidence" value="ECO:0007669"/>
    <property type="project" value="TreeGrafter"/>
</dbReference>
<name>A0A409Y0Z3_9AGAR</name>
<evidence type="ECO:0000259" key="9">
    <source>
        <dbReference type="SMART" id="SM01071"/>
    </source>
</evidence>